<evidence type="ECO:0000313" key="3">
    <source>
        <dbReference type="Proteomes" id="UP001303211"/>
    </source>
</evidence>
<keyword evidence="3" id="KW-1185">Reference proteome</keyword>
<organism evidence="2 3">
    <name type="scientific">Diaphorobacter limosus</name>
    <dbReference type="NCBI Taxonomy" id="3036128"/>
    <lineage>
        <taxon>Bacteria</taxon>
        <taxon>Pseudomonadati</taxon>
        <taxon>Pseudomonadota</taxon>
        <taxon>Betaproteobacteria</taxon>
        <taxon>Burkholderiales</taxon>
        <taxon>Comamonadaceae</taxon>
        <taxon>Diaphorobacter</taxon>
    </lineage>
</organism>
<name>A0ABZ0J3J2_9BURK</name>
<feature type="compositionally biased region" description="Polar residues" evidence="1">
    <location>
        <begin position="87"/>
        <end position="98"/>
    </location>
</feature>
<feature type="region of interest" description="Disordered" evidence="1">
    <location>
        <begin position="58"/>
        <end position="98"/>
    </location>
</feature>
<dbReference type="Proteomes" id="UP001303211">
    <property type="component" value="Chromosome"/>
</dbReference>
<accession>A0ABZ0J3J2</accession>
<evidence type="ECO:0000256" key="1">
    <source>
        <dbReference type="SAM" id="MobiDB-lite"/>
    </source>
</evidence>
<protein>
    <submittedName>
        <fullName evidence="2">Uncharacterized protein</fullName>
    </submittedName>
</protein>
<gene>
    <name evidence="2" type="ORF">P4826_01420</name>
</gene>
<dbReference type="RefSeq" id="WP_317702232.1">
    <property type="nucleotide sequence ID" value="NZ_CP136921.1"/>
</dbReference>
<sequence>MLMRFFDPASVYARRAQRCLDDARMAALEHENAAEHHMALAKMYRHRAARLEAELASADRSTHAMADTAGQPPRIAALKKPRDHRQTQPTFLAQGSSA</sequence>
<reference evidence="2 3" key="1">
    <citation type="submission" date="2023-03" db="EMBL/GenBank/DDBJ databases">
        <title>Diaphorobacter basophil sp. nov., isolated from a sewage-treatment plant.</title>
        <authorList>
            <person name="Yang K."/>
        </authorList>
    </citation>
    <scope>NUCLEOTIDE SEQUENCE [LARGE SCALE GENOMIC DNA]</scope>
    <source>
        <strain evidence="2 3">Y-1</strain>
    </source>
</reference>
<evidence type="ECO:0000313" key="2">
    <source>
        <dbReference type="EMBL" id="WOO32815.1"/>
    </source>
</evidence>
<dbReference type="EMBL" id="CP136921">
    <property type="protein sequence ID" value="WOO32815.1"/>
    <property type="molecule type" value="Genomic_DNA"/>
</dbReference>
<proteinExistence type="predicted"/>